<name>A0A9W8A5M2_9FUNG</name>
<dbReference type="Pfam" id="PF00264">
    <property type="entry name" value="Tyrosinase"/>
    <property type="match status" value="1"/>
</dbReference>
<dbReference type="Gene3D" id="1.10.1280.10">
    <property type="entry name" value="Di-copper center containing domain from catechol oxidase"/>
    <property type="match status" value="1"/>
</dbReference>
<evidence type="ECO:0000256" key="2">
    <source>
        <dbReference type="ARBA" id="ARBA00023008"/>
    </source>
</evidence>
<dbReference type="PROSITE" id="PS00498">
    <property type="entry name" value="TYROSINASE_2"/>
    <property type="match status" value="1"/>
</dbReference>
<dbReference type="InterPro" id="IPR008922">
    <property type="entry name" value="Di-copper_centre_dom_sf"/>
</dbReference>
<keyword evidence="7" id="KW-1185">Reference proteome</keyword>
<dbReference type="PRINTS" id="PR00092">
    <property type="entry name" value="TYROSINASE"/>
</dbReference>
<sequence length="346" mass="39018">MKLSLAVVSLCAVAQLANMVDARCENIRVRQEIRSMSPESRQRFFNAIKLLNSGAHPNAHDKYAELHIKHATLAHGDARFLPWHRQLLREFEKDLQRIDPGVNVPYWDWARDSADPGASPIFSSEMLGHNGGSGECVVDGQFANWSVYWPTQTPHCLTRKFDRGNSLKPWWGTNAINHIKTASSDYDAFRRGIEGPHGNVHFGIGGDFTPMWSPNDPIFWLHHSFVDKLWADWQAESGNNLYSYGGKHSDGTSANLNEPLTPWGIKTGDAFNHLSDKYCYCYAPHSFTGDDISGKSWNGTMVEVIPEPLPEWWIKQQNMNVTDVRMFEADMAAAVREGQNPKSPAH</sequence>
<feature type="chain" id="PRO_5040802432" description="Tyrosinase copper-binding domain-containing protein" evidence="3">
    <location>
        <begin position="23"/>
        <end position="346"/>
    </location>
</feature>
<reference evidence="6" key="1">
    <citation type="submission" date="2022-07" db="EMBL/GenBank/DDBJ databases">
        <title>Phylogenomic reconstructions and comparative analyses of Kickxellomycotina fungi.</title>
        <authorList>
            <person name="Reynolds N.K."/>
            <person name="Stajich J.E."/>
            <person name="Barry K."/>
            <person name="Grigoriev I.V."/>
            <person name="Crous P."/>
            <person name="Smith M.E."/>
        </authorList>
    </citation>
    <scope>NUCLEOTIDE SEQUENCE</scope>
    <source>
        <strain evidence="6">RSA 861</strain>
    </source>
</reference>
<keyword evidence="3" id="KW-0732">Signal</keyword>
<dbReference type="InterPro" id="IPR002227">
    <property type="entry name" value="Tyrosinase_Cu-bd"/>
</dbReference>
<dbReference type="PROSITE" id="PS00497">
    <property type="entry name" value="TYROSINASE_1"/>
    <property type="match status" value="1"/>
</dbReference>
<proteinExistence type="predicted"/>
<evidence type="ECO:0000256" key="3">
    <source>
        <dbReference type="SAM" id="SignalP"/>
    </source>
</evidence>
<dbReference type="OrthoDB" id="6132182at2759"/>
<dbReference type="Proteomes" id="UP001150569">
    <property type="component" value="Unassembled WGS sequence"/>
</dbReference>
<gene>
    <name evidence="6" type="ORF">IWQ60_005720</name>
</gene>
<feature type="domain" description="Tyrosinase copper-binding" evidence="5">
    <location>
        <begin position="216"/>
        <end position="227"/>
    </location>
</feature>
<feature type="signal peptide" evidence="3">
    <location>
        <begin position="1"/>
        <end position="22"/>
    </location>
</feature>
<comment type="caution">
    <text evidence="6">The sequence shown here is derived from an EMBL/GenBank/DDBJ whole genome shotgun (WGS) entry which is preliminary data.</text>
</comment>
<feature type="domain" description="Tyrosinase copper-binding" evidence="4">
    <location>
        <begin position="75"/>
        <end position="92"/>
    </location>
</feature>
<dbReference type="GO" id="GO:0016491">
    <property type="term" value="F:oxidoreductase activity"/>
    <property type="evidence" value="ECO:0007669"/>
    <property type="project" value="InterPro"/>
</dbReference>
<evidence type="ECO:0000256" key="1">
    <source>
        <dbReference type="ARBA" id="ARBA00022723"/>
    </source>
</evidence>
<evidence type="ECO:0000259" key="5">
    <source>
        <dbReference type="PROSITE" id="PS00498"/>
    </source>
</evidence>
<dbReference type="PANTHER" id="PTHR11474">
    <property type="entry name" value="TYROSINASE FAMILY MEMBER"/>
    <property type="match status" value="1"/>
</dbReference>
<dbReference type="EMBL" id="JANBPT010000318">
    <property type="protein sequence ID" value="KAJ1923694.1"/>
    <property type="molecule type" value="Genomic_DNA"/>
</dbReference>
<protein>
    <recommendedName>
        <fullName evidence="4 5">Tyrosinase copper-binding domain-containing protein</fullName>
    </recommendedName>
</protein>
<evidence type="ECO:0000313" key="7">
    <source>
        <dbReference type="Proteomes" id="UP001150569"/>
    </source>
</evidence>
<dbReference type="AlphaFoldDB" id="A0A9W8A5M2"/>
<keyword evidence="1" id="KW-0479">Metal-binding</keyword>
<dbReference type="PANTHER" id="PTHR11474:SF126">
    <property type="entry name" value="TYROSINASE-LIKE PROTEIN TYR-1-RELATED"/>
    <property type="match status" value="1"/>
</dbReference>
<dbReference type="InterPro" id="IPR050316">
    <property type="entry name" value="Tyrosinase/Hemocyanin"/>
</dbReference>
<dbReference type="SUPFAM" id="SSF48056">
    <property type="entry name" value="Di-copper centre-containing domain"/>
    <property type="match status" value="1"/>
</dbReference>
<keyword evidence="2" id="KW-0186">Copper</keyword>
<accession>A0A9W8A5M2</accession>
<dbReference type="GO" id="GO:0046872">
    <property type="term" value="F:metal ion binding"/>
    <property type="evidence" value="ECO:0007669"/>
    <property type="project" value="UniProtKB-KW"/>
</dbReference>
<evidence type="ECO:0000313" key="6">
    <source>
        <dbReference type="EMBL" id="KAJ1923694.1"/>
    </source>
</evidence>
<evidence type="ECO:0000259" key="4">
    <source>
        <dbReference type="PROSITE" id="PS00497"/>
    </source>
</evidence>
<organism evidence="6 7">
    <name type="scientific">Tieghemiomyces parasiticus</name>
    <dbReference type="NCBI Taxonomy" id="78921"/>
    <lineage>
        <taxon>Eukaryota</taxon>
        <taxon>Fungi</taxon>
        <taxon>Fungi incertae sedis</taxon>
        <taxon>Zoopagomycota</taxon>
        <taxon>Kickxellomycotina</taxon>
        <taxon>Dimargaritomycetes</taxon>
        <taxon>Dimargaritales</taxon>
        <taxon>Dimargaritaceae</taxon>
        <taxon>Tieghemiomyces</taxon>
    </lineage>
</organism>